<gene>
    <name evidence="2" type="ORF">AVEN_132498_1</name>
</gene>
<feature type="compositionally biased region" description="Basic and acidic residues" evidence="1">
    <location>
        <begin position="95"/>
        <end position="113"/>
    </location>
</feature>
<comment type="caution">
    <text evidence="2">The sequence shown here is derived from an EMBL/GenBank/DDBJ whole genome shotgun (WGS) entry which is preliminary data.</text>
</comment>
<reference evidence="2 3" key="1">
    <citation type="journal article" date="2019" name="Sci. Rep.">
        <title>Orb-weaving spider Araneus ventricosus genome elucidates the spidroin gene catalogue.</title>
        <authorList>
            <person name="Kono N."/>
            <person name="Nakamura H."/>
            <person name="Ohtoshi R."/>
            <person name="Moran D.A.P."/>
            <person name="Shinohara A."/>
            <person name="Yoshida Y."/>
            <person name="Fujiwara M."/>
            <person name="Mori M."/>
            <person name="Tomita M."/>
            <person name="Arakawa K."/>
        </authorList>
    </citation>
    <scope>NUCLEOTIDE SEQUENCE [LARGE SCALE GENOMIC DNA]</scope>
</reference>
<accession>A0A4Y2UST2</accession>
<dbReference type="Proteomes" id="UP000499080">
    <property type="component" value="Unassembled WGS sequence"/>
</dbReference>
<name>A0A4Y2UST2_ARAVE</name>
<dbReference type="EMBL" id="BGPR01038862">
    <property type="protein sequence ID" value="GBO14746.1"/>
    <property type="molecule type" value="Genomic_DNA"/>
</dbReference>
<feature type="region of interest" description="Disordered" evidence="1">
    <location>
        <begin position="37"/>
        <end position="115"/>
    </location>
</feature>
<evidence type="ECO:0000256" key="1">
    <source>
        <dbReference type="SAM" id="MobiDB-lite"/>
    </source>
</evidence>
<protein>
    <submittedName>
        <fullName evidence="2">Uncharacterized protein</fullName>
    </submittedName>
</protein>
<dbReference type="AlphaFoldDB" id="A0A4Y2UST2"/>
<proteinExistence type="predicted"/>
<keyword evidence="3" id="KW-1185">Reference proteome</keyword>
<evidence type="ECO:0000313" key="3">
    <source>
        <dbReference type="Proteomes" id="UP000499080"/>
    </source>
</evidence>
<feature type="non-terminal residue" evidence="2">
    <location>
        <position position="1"/>
    </location>
</feature>
<organism evidence="2 3">
    <name type="scientific">Araneus ventricosus</name>
    <name type="common">Orbweaver spider</name>
    <name type="synonym">Epeira ventricosa</name>
    <dbReference type="NCBI Taxonomy" id="182803"/>
    <lineage>
        <taxon>Eukaryota</taxon>
        <taxon>Metazoa</taxon>
        <taxon>Ecdysozoa</taxon>
        <taxon>Arthropoda</taxon>
        <taxon>Chelicerata</taxon>
        <taxon>Arachnida</taxon>
        <taxon>Araneae</taxon>
        <taxon>Araneomorphae</taxon>
        <taxon>Entelegynae</taxon>
        <taxon>Araneoidea</taxon>
        <taxon>Araneidae</taxon>
        <taxon>Araneus</taxon>
    </lineage>
</organism>
<sequence>YMKPPAIQLEDQPVLTRYMKYPAIQLEDQSVANQIHSAATDKKRGVSENLLPTLPSPSQGYGCEQIEDDDAGEFAWPSSLAGDKLSSRKSLSAGRKQENGEQDNLHDSQEKAEGISCKMNNSGAPLIIY</sequence>
<evidence type="ECO:0000313" key="2">
    <source>
        <dbReference type="EMBL" id="GBO14746.1"/>
    </source>
</evidence>